<accession>A0AAN6XZ32</accession>
<keyword evidence="2" id="KW-0472">Membrane</keyword>
<organism evidence="3 4">
    <name type="scientific">Rhypophila decipiens</name>
    <dbReference type="NCBI Taxonomy" id="261697"/>
    <lineage>
        <taxon>Eukaryota</taxon>
        <taxon>Fungi</taxon>
        <taxon>Dikarya</taxon>
        <taxon>Ascomycota</taxon>
        <taxon>Pezizomycotina</taxon>
        <taxon>Sordariomycetes</taxon>
        <taxon>Sordariomycetidae</taxon>
        <taxon>Sordariales</taxon>
        <taxon>Naviculisporaceae</taxon>
        <taxon>Rhypophila</taxon>
    </lineage>
</organism>
<keyword evidence="4" id="KW-1185">Reference proteome</keyword>
<dbReference type="AlphaFoldDB" id="A0AAN6XZ32"/>
<keyword evidence="2" id="KW-1133">Transmembrane helix</keyword>
<feature type="transmembrane region" description="Helical" evidence="2">
    <location>
        <begin position="631"/>
        <end position="653"/>
    </location>
</feature>
<dbReference type="Proteomes" id="UP001301769">
    <property type="component" value="Unassembled WGS sequence"/>
</dbReference>
<comment type="caution">
    <text evidence="3">The sequence shown here is derived from an EMBL/GenBank/DDBJ whole genome shotgun (WGS) entry which is preliminary data.</text>
</comment>
<reference evidence="3" key="2">
    <citation type="submission" date="2023-05" db="EMBL/GenBank/DDBJ databases">
        <authorList>
            <consortium name="Lawrence Berkeley National Laboratory"/>
            <person name="Steindorff A."/>
            <person name="Hensen N."/>
            <person name="Bonometti L."/>
            <person name="Westerberg I."/>
            <person name="Brannstrom I.O."/>
            <person name="Guillou S."/>
            <person name="Cros-Aarteil S."/>
            <person name="Calhoun S."/>
            <person name="Haridas S."/>
            <person name="Kuo A."/>
            <person name="Mondo S."/>
            <person name="Pangilinan J."/>
            <person name="Riley R."/>
            <person name="Labutti K."/>
            <person name="Andreopoulos B."/>
            <person name="Lipzen A."/>
            <person name="Chen C."/>
            <person name="Yanf M."/>
            <person name="Daum C."/>
            <person name="Ng V."/>
            <person name="Clum A."/>
            <person name="Ohm R."/>
            <person name="Martin F."/>
            <person name="Silar P."/>
            <person name="Natvig D."/>
            <person name="Lalanne C."/>
            <person name="Gautier V."/>
            <person name="Ament-Velasquez S.L."/>
            <person name="Kruys A."/>
            <person name="Hutchinson M.I."/>
            <person name="Powell A.J."/>
            <person name="Barry K."/>
            <person name="Miller A.N."/>
            <person name="Grigoriev I.V."/>
            <person name="Debuchy R."/>
            <person name="Gladieux P."/>
            <person name="Thoren M.H."/>
            <person name="Johannesson H."/>
        </authorList>
    </citation>
    <scope>NUCLEOTIDE SEQUENCE</scope>
    <source>
        <strain evidence="3">PSN293</strain>
    </source>
</reference>
<protein>
    <submittedName>
        <fullName evidence="3">Uncharacterized protein</fullName>
    </submittedName>
</protein>
<evidence type="ECO:0000256" key="1">
    <source>
        <dbReference type="SAM" id="MobiDB-lite"/>
    </source>
</evidence>
<feature type="region of interest" description="Disordered" evidence="1">
    <location>
        <begin position="779"/>
        <end position="818"/>
    </location>
</feature>
<evidence type="ECO:0000313" key="4">
    <source>
        <dbReference type="Proteomes" id="UP001301769"/>
    </source>
</evidence>
<name>A0AAN6XZ32_9PEZI</name>
<feature type="transmembrane region" description="Helical" evidence="2">
    <location>
        <begin position="39"/>
        <end position="56"/>
    </location>
</feature>
<reference evidence="3" key="1">
    <citation type="journal article" date="2023" name="Mol. Phylogenet. Evol.">
        <title>Genome-scale phylogeny and comparative genomics of the fungal order Sordariales.</title>
        <authorList>
            <person name="Hensen N."/>
            <person name="Bonometti L."/>
            <person name="Westerberg I."/>
            <person name="Brannstrom I.O."/>
            <person name="Guillou S."/>
            <person name="Cros-Aarteil S."/>
            <person name="Calhoun S."/>
            <person name="Haridas S."/>
            <person name="Kuo A."/>
            <person name="Mondo S."/>
            <person name="Pangilinan J."/>
            <person name="Riley R."/>
            <person name="LaButti K."/>
            <person name="Andreopoulos B."/>
            <person name="Lipzen A."/>
            <person name="Chen C."/>
            <person name="Yan M."/>
            <person name="Daum C."/>
            <person name="Ng V."/>
            <person name="Clum A."/>
            <person name="Steindorff A."/>
            <person name="Ohm R.A."/>
            <person name="Martin F."/>
            <person name="Silar P."/>
            <person name="Natvig D.O."/>
            <person name="Lalanne C."/>
            <person name="Gautier V."/>
            <person name="Ament-Velasquez S.L."/>
            <person name="Kruys A."/>
            <person name="Hutchinson M.I."/>
            <person name="Powell A.J."/>
            <person name="Barry K."/>
            <person name="Miller A.N."/>
            <person name="Grigoriev I.V."/>
            <person name="Debuchy R."/>
            <person name="Gladieux P."/>
            <person name="Hiltunen Thoren M."/>
            <person name="Johannesson H."/>
        </authorList>
    </citation>
    <scope>NUCLEOTIDE SEQUENCE</scope>
    <source>
        <strain evidence="3">PSN293</strain>
    </source>
</reference>
<gene>
    <name evidence="3" type="ORF">QBC37DRAFT_486234</name>
</gene>
<keyword evidence="2" id="KW-0812">Transmembrane</keyword>
<dbReference type="EMBL" id="MU858211">
    <property type="protein sequence ID" value="KAK4209248.1"/>
    <property type="molecule type" value="Genomic_DNA"/>
</dbReference>
<evidence type="ECO:0000313" key="3">
    <source>
        <dbReference type="EMBL" id="KAK4209248.1"/>
    </source>
</evidence>
<feature type="transmembrane region" description="Helical" evidence="2">
    <location>
        <begin position="123"/>
        <end position="144"/>
    </location>
</feature>
<proteinExistence type="predicted"/>
<sequence>MDSATSIVNAKVYTGIWVNWSRGPIMGSTLTLTRQNGNLLIAFTAFFIGFIASRAWRIISFALHRYYSTPEARDALHHQRQAVLRNSETPGWSFWTLAQIAWAWRRPSVQSQHGPGHHYRRRVLAVVVPTLLASVICMCVFAVASGFSSQMTTADAGGVEEVLIDGTNCGMVTYAVQSNTAVSKVDLMLNREDSRRRNDAVNYAQQCYDATSKQSQPSDINAGGVFDCNLFVRPNLLSQIGSGGPQGPNINTDAPCPFTGGLCQTGDSSGNLLLDTGYIDSHEHLGLNSPKEARISMRQTYHCAPLRTEGFKEDVKDEEDGITYTRYNYGPIIAKAFNSSGHENLKIQNYTVNIRGLDAQYPDPTTRKESSGVSESANFLLPVYQSQTFNGTVSKGSRYIPIPQLQRSDGSVEVIFLVGNGVGFPDQTADPWYRVSNTTAGNIYAITRKDSLPYYRPAEAASPMGCVEQFQFCRSHDMQCGPLAAWLDAIVGAAHLFDLTPEAIMNSENLEGEPTPLASRFIWYTQILNYMSLTASMIPIFPSSGKLSSEDFLNRGFQFGLGDAQWQRDVSQWWSTWLSLLQIGFLDTAKGPPKGFDEYPEQVVIARPADVHMQDMCYNQKVQSRGRHVSFSMFGLCFVFVAGCLIFIVSYLLEPIFALDWRRLLLRKGAEPKDDVVRGGDFKNLEWDTTDVLHLQALSFHSKGHGTWDPRSFGIGSEGAGIGSVPVTTEPGEVFEPLITSWRRGEGGNLGYAGSKVGSEKGSIDKVAVVEVVDIEAQTTAKKPPRRQDTGFSLSTIATGSTYTQGREKDVLEQSART</sequence>
<evidence type="ECO:0000256" key="2">
    <source>
        <dbReference type="SAM" id="Phobius"/>
    </source>
</evidence>
<feature type="compositionally biased region" description="Polar residues" evidence="1">
    <location>
        <begin position="790"/>
        <end position="805"/>
    </location>
</feature>